<gene>
    <name evidence="1" type="ORF">JOM49_005372</name>
</gene>
<evidence type="ECO:0000313" key="1">
    <source>
        <dbReference type="EMBL" id="MBP2183846.1"/>
    </source>
</evidence>
<name>A0ABS4PWN5_9PSEU</name>
<dbReference type="RefSeq" id="WP_209666944.1">
    <property type="nucleotide sequence ID" value="NZ_JAGGMS010000001.1"/>
</dbReference>
<dbReference type="Proteomes" id="UP000741013">
    <property type="component" value="Unassembled WGS sequence"/>
</dbReference>
<keyword evidence="2" id="KW-1185">Reference proteome</keyword>
<accession>A0ABS4PWN5</accession>
<comment type="caution">
    <text evidence="1">The sequence shown here is derived from an EMBL/GenBank/DDBJ whole genome shotgun (WGS) entry which is preliminary data.</text>
</comment>
<proteinExistence type="predicted"/>
<evidence type="ECO:0000313" key="2">
    <source>
        <dbReference type="Proteomes" id="UP000741013"/>
    </source>
</evidence>
<reference evidence="1 2" key="1">
    <citation type="submission" date="2021-03" db="EMBL/GenBank/DDBJ databases">
        <title>Sequencing the genomes of 1000 actinobacteria strains.</title>
        <authorList>
            <person name="Klenk H.-P."/>
        </authorList>
    </citation>
    <scope>NUCLEOTIDE SEQUENCE [LARGE SCALE GENOMIC DNA]</scope>
    <source>
        <strain evidence="1 2">DSM 45510</strain>
    </source>
</reference>
<protein>
    <recommendedName>
        <fullName evidence="3">GIY-YIG nuclease family protein</fullName>
    </recommendedName>
</protein>
<dbReference type="EMBL" id="JAGGMS010000001">
    <property type="protein sequence ID" value="MBP2183846.1"/>
    <property type="molecule type" value="Genomic_DNA"/>
</dbReference>
<sequence length="159" mass="17284">MTRPPIRFTLDQAHRIHGVLAGLIPQIGDPGPYNSLGVVCGSIMPKLMPIEDVLDRTVYTELRTAVYVVTDDVGIVRYVGSIDRRTPALRSRLTEHVKARGPATQAAWTRVGMVLVPDGAPRALVQQCEGWVGRVLDPLDNGRLPSVGAGEWTPRARAA</sequence>
<evidence type="ECO:0008006" key="3">
    <source>
        <dbReference type="Google" id="ProtNLM"/>
    </source>
</evidence>
<organism evidence="1 2">
    <name type="scientific">Amycolatopsis magusensis</name>
    <dbReference type="NCBI Taxonomy" id="882444"/>
    <lineage>
        <taxon>Bacteria</taxon>
        <taxon>Bacillati</taxon>
        <taxon>Actinomycetota</taxon>
        <taxon>Actinomycetes</taxon>
        <taxon>Pseudonocardiales</taxon>
        <taxon>Pseudonocardiaceae</taxon>
        <taxon>Amycolatopsis</taxon>
    </lineage>
</organism>